<organism evidence="7 8">
    <name type="scientific">Pollutimonas bauzanensis</name>
    <dbReference type="NCBI Taxonomy" id="658167"/>
    <lineage>
        <taxon>Bacteria</taxon>
        <taxon>Pseudomonadati</taxon>
        <taxon>Pseudomonadota</taxon>
        <taxon>Betaproteobacteria</taxon>
        <taxon>Burkholderiales</taxon>
        <taxon>Alcaligenaceae</taxon>
        <taxon>Pollutimonas</taxon>
    </lineage>
</organism>
<dbReference type="GO" id="GO:0051536">
    <property type="term" value="F:iron-sulfur cluster binding"/>
    <property type="evidence" value="ECO:0007669"/>
    <property type="project" value="UniProtKB-KW"/>
</dbReference>
<protein>
    <submittedName>
        <fullName evidence="7">3-isopropylmalate/(R)-2-methylmalate dehydratase large subunit</fullName>
    </submittedName>
</protein>
<dbReference type="GO" id="GO:0046872">
    <property type="term" value="F:metal ion binding"/>
    <property type="evidence" value="ECO:0007669"/>
    <property type="project" value="UniProtKB-KW"/>
</dbReference>
<comment type="subunit">
    <text evidence="1">Heterodimer of LeuC and LeuD.</text>
</comment>
<keyword evidence="8" id="KW-1185">Reference proteome</keyword>
<proteinExistence type="predicted"/>
<dbReference type="SUPFAM" id="SSF53732">
    <property type="entry name" value="Aconitase iron-sulfur domain"/>
    <property type="match status" value="1"/>
</dbReference>
<keyword evidence="3" id="KW-0408">Iron</keyword>
<keyword evidence="4" id="KW-0411">Iron-sulfur</keyword>
<dbReference type="AlphaFoldDB" id="A0A1M5YYZ6"/>
<dbReference type="EMBL" id="FQXE01000011">
    <property type="protein sequence ID" value="SHI17185.1"/>
    <property type="molecule type" value="Genomic_DNA"/>
</dbReference>
<dbReference type="PANTHER" id="PTHR43822">
    <property type="entry name" value="HOMOACONITASE, MITOCHONDRIAL-RELATED"/>
    <property type="match status" value="1"/>
</dbReference>
<name>A0A1M5YYZ6_9BURK</name>
<evidence type="ECO:0000313" key="8">
    <source>
        <dbReference type="Proteomes" id="UP000184226"/>
    </source>
</evidence>
<dbReference type="GO" id="GO:0043436">
    <property type="term" value="P:oxoacid metabolic process"/>
    <property type="evidence" value="ECO:0007669"/>
    <property type="project" value="UniProtKB-ARBA"/>
</dbReference>
<accession>A0A1M5YYZ6</accession>
<dbReference type="InterPro" id="IPR036008">
    <property type="entry name" value="Aconitase_4Fe-4S_dom"/>
</dbReference>
<dbReference type="STRING" id="658167.SAMN04488135_11190"/>
<evidence type="ECO:0000313" key="7">
    <source>
        <dbReference type="EMBL" id="SHI17185.1"/>
    </source>
</evidence>
<reference evidence="7 8" key="1">
    <citation type="submission" date="2016-11" db="EMBL/GenBank/DDBJ databases">
        <authorList>
            <person name="Jaros S."/>
            <person name="Januszkiewicz K."/>
            <person name="Wedrychowicz H."/>
        </authorList>
    </citation>
    <scope>NUCLEOTIDE SEQUENCE [LARGE SCALE GENOMIC DNA]</scope>
    <source>
        <strain evidence="7 8">CGMCC 1.10190</strain>
    </source>
</reference>
<gene>
    <name evidence="7" type="ORF">SAMN04488135_11190</name>
</gene>
<keyword evidence="5" id="KW-0456">Lyase</keyword>
<dbReference type="Gene3D" id="3.30.499.10">
    <property type="entry name" value="Aconitase, domain 3"/>
    <property type="match status" value="2"/>
</dbReference>
<dbReference type="PRINTS" id="PR00415">
    <property type="entry name" value="ACONITASE"/>
</dbReference>
<dbReference type="Proteomes" id="UP000184226">
    <property type="component" value="Unassembled WGS sequence"/>
</dbReference>
<dbReference type="Pfam" id="PF00330">
    <property type="entry name" value="Aconitase"/>
    <property type="match status" value="1"/>
</dbReference>
<keyword evidence="2" id="KW-0479">Metal-binding</keyword>
<dbReference type="RefSeq" id="WP_073106109.1">
    <property type="nucleotide sequence ID" value="NZ_FQXE01000011.1"/>
</dbReference>
<evidence type="ECO:0000256" key="3">
    <source>
        <dbReference type="ARBA" id="ARBA00023004"/>
    </source>
</evidence>
<dbReference type="InterPro" id="IPR050067">
    <property type="entry name" value="IPM_dehydratase_rel_enz"/>
</dbReference>
<evidence type="ECO:0000256" key="4">
    <source>
        <dbReference type="ARBA" id="ARBA00023014"/>
    </source>
</evidence>
<evidence type="ECO:0000256" key="1">
    <source>
        <dbReference type="ARBA" id="ARBA00011271"/>
    </source>
</evidence>
<sequence>MGQTIAQKILARASGRDRATLGEIIWAVPDVVINHDHNFPRYLDALDKMGLQGVASPEKQIVSIDHRPYSDDQAVVRARERMRKMAGNGEIAHFFDLGNHGISHNVPVDQGLVKPGQLVIASDSRAPALGCVGALSIALGQGQLTVLVTGKAWLRVPSTIKVIVTGKPRPGVMSRDIATWVAAGISDARGDYRVLEFYGDTIDAFGLDERHTLCNVCVDIGVKGAIVPPDGLIEKYLARFGHTAEFVYSDADAPYEEEMRFDISNLEPQIALPPDPMNIRPVSQLQGQKVNQVFIGSCIGGKLEDLRAAAQVLKGHKVHPSVHLLVIPATAEIHRQALAEGLIGILAAANANIAVGACGPCYGTIAPLAGDEVCVATSTRNENGRMGSVNATVLLASAATAAATAIRGVVTDPRELLA</sequence>
<feature type="domain" description="Aconitase/3-isopropylmalate dehydratase large subunit alpha/beta/alpha" evidence="6">
    <location>
        <begin position="25"/>
        <end position="284"/>
    </location>
</feature>
<dbReference type="InterPro" id="IPR001030">
    <property type="entry name" value="Acoase/IPM_deHydtase_lsu_aba"/>
</dbReference>
<evidence type="ECO:0000259" key="6">
    <source>
        <dbReference type="Pfam" id="PF00330"/>
    </source>
</evidence>
<evidence type="ECO:0000256" key="2">
    <source>
        <dbReference type="ARBA" id="ARBA00022723"/>
    </source>
</evidence>
<dbReference type="PANTHER" id="PTHR43822:SF21">
    <property type="entry name" value="3-ISOPROPYLMALATE DEHYDRATASE LARGE SUBUNIT 1"/>
    <property type="match status" value="1"/>
</dbReference>
<dbReference type="InterPro" id="IPR015931">
    <property type="entry name" value="Acnase/IPM_dHydase_lsu_aba_1/3"/>
</dbReference>
<evidence type="ECO:0000256" key="5">
    <source>
        <dbReference type="ARBA" id="ARBA00023239"/>
    </source>
</evidence>
<dbReference type="GO" id="GO:0016829">
    <property type="term" value="F:lyase activity"/>
    <property type="evidence" value="ECO:0007669"/>
    <property type="project" value="UniProtKB-KW"/>
</dbReference>
<dbReference type="NCBIfam" id="NF001614">
    <property type="entry name" value="PRK00402.1"/>
    <property type="match status" value="1"/>
</dbReference>